<feature type="domain" description="C2" evidence="1">
    <location>
        <begin position="11"/>
        <end position="107"/>
    </location>
</feature>
<accession>A0AAW2SYZ4</accession>
<organism evidence="2">
    <name type="scientific">Sesamum calycinum</name>
    <dbReference type="NCBI Taxonomy" id="2727403"/>
    <lineage>
        <taxon>Eukaryota</taxon>
        <taxon>Viridiplantae</taxon>
        <taxon>Streptophyta</taxon>
        <taxon>Embryophyta</taxon>
        <taxon>Tracheophyta</taxon>
        <taxon>Spermatophyta</taxon>
        <taxon>Magnoliopsida</taxon>
        <taxon>eudicotyledons</taxon>
        <taxon>Gunneridae</taxon>
        <taxon>Pentapetalae</taxon>
        <taxon>asterids</taxon>
        <taxon>lamiids</taxon>
        <taxon>Lamiales</taxon>
        <taxon>Pedaliaceae</taxon>
        <taxon>Sesamum</taxon>
    </lineage>
</organism>
<protein>
    <submittedName>
        <fullName evidence="2">BON1-associated protein 2</fullName>
    </submittedName>
</protein>
<dbReference type="PANTHER" id="PTHR32246:SF17">
    <property type="entry name" value="BON1-ASSOCIATED PROTEIN 2"/>
    <property type="match status" value="1"/>
</dbReference>
<dbReference type="EMBL" id="JACGWM010000001">
    <property type="protein sequence ID" value="KAL0397865.1"/>
    <property type="molecule type" value="Genomic_DNA"/>
</dbReference>
<comment type="caution">
    <text evidence="2">The sequence shown here is derived from an EMBL/GenBank/DDBJ whole genome shotgun (WGS) entry which is preliminary data.</text>
</comment>
<dbReference type="InterPro" id="IPR044750">
    <property type="entry name" value="C2_SRC2/BAP"/>
</dbReference>
<reference evidence="2" key="1">
    <citation type="submission" date="2020-06" db="EMBL/GenBank/DDBJ databases">
        <authorList>
            <person name="Li T."/>
            <person name="Hu X."/>
            <person name="Zhang T."/>
            <person name="Song X."/>
            <person name="Zhang H."/>
            <person name="Dai N."/>
            <person name="Sheng W."/>
            <person name="Hou X."/>
            <person name="Wei L."/>
        </authorList>
    </citation>
    <scope>NUCLEOTIDE SEQUENCE</scope>
    <source>
        <strain evidence="2">KEN8</strain>
        <tissue evidence="2">Leaf</tissue>
    </source>
</reference>
<evidence type="ECO:0000259" key="1">
    <source>
        <dbReference type="SMART" id="SM00239"/>
    </source>
</evidence>
<proteinExistence type="predicted"/>
<gene>
    <name evidence="2" type="ORF">Scaly_0234900</name>
</gene>
<dbReference type="Pfam" id="PF00168">
    <property type="entry name" value="C2"/>
    <property type="match status" value="1"/>
</dbReference>
<dbReference type="PANTHER" id="PTHR32246">
    <property type="entry name" value="INGRESSION PROTEIN FIC1"/>
    <property type="match status" value="1"/>
</dbReference>
<dbReference type="Gene3D" id="2.60.40.150">
    <property type="entry name" value="C2 domain"/>
    <property type="match status" value="1"/>
</dbReference>
<dbReference type="SUPFAM" id="SSF49562">
    <property type="entry name" value="C2 domain (Calcium/lipid-binding domain, CaLB)"/>
    <property type="match status" value="1"/>
</dbReference>
<reference evidence="2" key="2">
    <citation type="journal article" date="2024" name="Plant">
        <title>Genomic evolution and insights into agronomic trait innovations of Sesamum species.</title>
        <authorList>
            <person name="Miao H."/>
            <person name="Wang L."/>
            <person name="Qu L."/>
            <person name="Liu H."/>
            <person name="Sun Y."/>
            <person name="Le M."/>
            <person name="Wang Q."/>
            <person name="Wei S."/>
            <person name="Zheng Y."/>
            <person name="Lin W."/>
            <person name="Duan Y."/>
            <person name="Cao H."/>
            <person name="Xiong S."/>
            <person name="Wang X."/>
            <person name="Wei L."/>
            <person name="Li C."/>
            <person name="Ma Q."/>
            <person name="Ju M."/>
            <person name="Zhao R."/>
            <person name="Li G."/>
            <person name="Mu C."/>
            <person name="Tian Q."/>
            <person name="Mei H."/>
            <person name="Zhang T."/>
            <person name="Gao T."/>
            <person name="Zhang H."/>
        </authorList>
    </citation>
    <scope>NUCLEOTIDE SEQUENCE</scope>
    <source>
        <strain evidence="2">KEN8</strain>
    </source>
</reference>
<evidence type="ECO:0000313" key="2">
    <source>
        <dbReference type="EMBL" id="KAL0397865.1"/>
    </source>
</evidence>
<dbReference type="CDD" id="cd04051">
    <property type="entry name" value="C2_SRC2_like"/>
    <property type="match status" value="1"/>
</dbReference>
<dbReference type="GO" id="GO:0006952">
    <property type="term" value="P:defense response"/>
    <property type="evidence" value="ECO:0007669"/>
    <property type="project" value="InterPro"/>
</dbReference>
<sequence length="175" mass="18866">MEKPTAASMPLIEVTVISAEGLLLNRKHPVKENTFVLVRSDPFISRSTGMDPTGRGTPHPQWNQTLVMELPPHARFLTVEVHSPANIVGTANIPVSDFAGGFLPANYLSFLSYRLRDANGEKNGIINLSVKVKVKLEAAGGRSSGCSGQTWAGVPVDGARFLIMDYHGDSCFSNS</sequence>
<dbReference type="SMART" id="SM00239">
    <property type="entry name" value="C2"/>
    <property type="match status" value="1"/>
</dbReference>
<dbReference type="AlphaFoldDB" id="A0AAW2SYZ4"/>
<name>A0AAW2SYZ4_9LAMI</name>
<dbReference type="InterPro" id="IPR035892">
    <property type="entry name" value="C2_domain_sf"/>
</dbReference>
<dbReference type="InterPro" id="IPR000008">
    <property type="entry name" value="C2_dom"/>
</dbReference>